<sequence length="281" mass="29752">MNHVHTHPRTHRPAQALTIAGSDSGGGAGIQADLKTFTMRQVFGTSVLTATTAQNTQGVWGIHHLPTDHIRAQLVAIGDDFAIGACKIGMLGTSDIIETVGQFLQNRPFGQVVLDPVMIAKGGQSLLDDNAKDSLKRLIPLTDIITPNLPEAEVLTGMTIVCDDDIRKALHALQDMGAKTVIIKGGHSQNSQSAMCIDYVLDETGDIWQVQSERTNSKNTHGTGCTFSACITAELAKGASVADAIHTAKRLIAQAISTAPNIGHGHGAVNHWAFWEGGVGN</sequence>
<evidence type="ECO:0000256" key="3">
    <source>
        <dbReference type="ARBA" id="ARBA00022679"/>
    </source>
</evidence>
<evidence type="ECO:0000256" key="4">
    <source>
        <dbReference type="ARBA" id="ARBA00022741"/>
    </source>
</evidence>
<dbReference type="EC" id="2.7.1.49" evidence="2"/>
<dbReference type="Proteomes" id="UP000092607">
    <property type="component" value="Unassembled WGS sequence"/>
</dbReference>
<accession>A0A1B8PVE8</accession>
<dbReference type="NCBIfam" id="TIGR00097">
    <property type="entry name" value="HMP-P_kinase"/>
    <property type="match status" value="1"/>
</dbReference>
<dbReference type="InterPro" id="IPR013749">
    <property type="entry name" value="PM/HMP-P_kinase-1"/>
</dbReference>
<protein>
    <recommendedName>
        <fullName evidence="2">hydroxymethylpyrimidine kinase</fullName>
        <ecNumber evidence="2">2.7.1.49</ecNumber>
    </recommendedName>
</protein>
<evidence type="ECO:0000256" key="2">
    <source>
        <dbReference type="ARBA" id="ARBA00012135"/>
    </source>
</evidence>
<dbReference type="GO" id="GO:0008972">
    <property type="term" value="F:phosphomethylpyrimidine kinase activity"/>
    <property type="evidence" value="ECO:0007669"/>
    <property type="project" value="InterPro"/>
</dbReference>
<dbReference type="CDD" id="cd01169">
    <property type="entry name" value="HMPP_kinase"/>
    <property type="match status" value="1"/>
</dbReference>
<evidence type="ECO:0000259" key="8">
    <source>
        <dbReference type="Pfam" id="PF08543"/>
    </source>
</evidence>
<dbReference type="AlphaFoldDB" id="A0A1B8PVE8"/>
<name>A0A1B8PVE8_MORLA</name>
<comment type="caution">
    <text evidence="9">The sequence shown here is derived from an EMBL/GenBank/DDBJ whole genome shotgun (WGS) entry which is preliminary data.</text>
</comment>
<dbReference type="UniPathway" id="UPA00060">
    <property type="reaction ID" value="UER00138"/>
</dbReference>
<dbReference type="Gene3D" id="3.40.1190.20">
    <property type="match status" value="1"/>
</dbReference>
<dbReference type="InterPro" id="IPR004399">
    <property type="entry name" value="HMP/HMP-P_kinase_dom"/>
</dbReference>
<dbReference type="InterPro" id="IPR029056">
    <property type="entry name" value="Ribokinase-like"/>
</dbReference>
<gene>
    <name evidence="9" type="ORF">A9309_11860</name>
</gene>
<dbReference type="PANTHER" id="PTHR20858">
    <property type="entry name" value="PHOSPHOMETHYLPYRIMIDINE KINASE"/>
    <property type="match status" value="1"/>
</dbReference>
<dbReference type="GO" id="GO:0009229">
    <property type="term" value="P:thiamine diphosphate biosynthetic process"/>
    <property type="evidence" value="ECO:0007669"/>
    <property type="project" value="UniProtKB-UniPathway"/>
</dbReference>
<evidence type="ECO:0000313" key="9">
    <source>
        <dbReference type="EMBL" id="OBX59187.1"/>
    </source>
</evidence>
<keyword evidence="6" id="KW-0067">ATP-binding</keyword>
<dbReference type="RefSeq" id="WP_065256692.1">
    <property type="nucleotide sequence ID" value="NZ_JBPAGO010000002.1"/>
</dbReference>
<evidence type="ECO:0000313" key="10">
    <source>
        <dbReference type="Proteomes" id="UP000092607"/>
    </source>
</evidence>
<keyword evidence="4" id="KW-0547">Nucleotide-binding</keyword>
<keyword evidence="3" id="KW-0808">Transferase</keyword>
<evidence type="ECO:0000256" key="6">
    <source>
        <dbReference type="ARBA" id="ARBA00022840"/>
    </source>
</evidence>
<dbReference type="OrthoDB" id="9810880at2"/>
<dbReference type="Pfam" id="PF08543">
    <property type="entry name" value="Phos_pyr_kin"/>
    <property type="match status" value="1"/>
</dbReference>
<evidence type="ECO:0000256" key="5">
    <source>
        <dbReference type="ARBA" id="ARBA00022777"/>
    </source>
</evidence>
<dbReference type="GO" id="GO:0005829">
    <property type="term" value="C:cytosol"/>
    <property type="evidence" value="ECO:0007669"/>
    <property type="project" value="TreeGrafter"/>
</dbReference>
<dbReference type="FunFam" id="3.40.1190.20:FF:000003">
    <property type="entry name" value="Phosphomethylpyrimidine kinase ThiD"/>
    <property type="match status" value="1"/>
</dbReference>
<dbReference type="GO" id="GO:0009228">
    <property type="term" value="P:thiamine biosynthetic process"/>
    <property type="evidence" value="ECO:0007669"/>
    <property type="project" value="InterPro"/>
</dbReference>
<evidence type="ECO:0000256" key="1">
    <source>
        <dbReference type="ARBA" id="ARBA00004948"/>
    </source>
</evidence>
<organism evidence="9 10">
    <name type="scientific">Moraxella lacunata</name>
    <dbReference type="NCBI Taxonomy" id="477"/>
    <lineage>
        <taxon>Bacteria</taxon>
        <taxon>Pseudomonadati</taxon>
        <taxon>Pseudomonadota</taxon>
        <taxon>Gammaproteobacteria</taxon>
        <taxon>Moraxellales</taxon>
        <taxon>Moraxellaceae</taxon>
        <taxon>Moraxella</taxon>
    </lineage>
</organism>
<dbReference type="GO" id="GO:0005524">
    <property type="term" value="F:ATP binding"/>
    <property type="evidence" value="ECO:0007669"/>
    <property type="project" value="UniProtKB-KW"/>
</dbReference>
<keyword evidence="5 9" id="KW-0418">Kinase</keyword>
<dbReference type="SUPFAM" id="SSF53613">
    <property type="entry name" value="Ribokinase-like"/>
    <property type="match status" value="1"/>
</dbReference>
<feature type="compositionally biased region" description="Basic residues" evidence="7">
    <location>
        <begin position="1"/>
        <end position="12"/>
    </location>
</feature>
<reference evidence="9 10" key="1">
    <citation type="submission" date="2016-06" db="EMBL/GenBank/DDBJ databases">
        <title>Draft genome of Moraxella lacunata CCUG 57757A.</title>
        <authorList>
            <person name="Salva-Serra F."/>
            <person name="Engstrom-Jakobsson H."/>
            <person name="Thorell K."/>
            <person name="Gonzales-Siles L."/>
            <person name="Karlsson R."/>
            <person name="Boulund F."/>
            <person name="Engstrand L."/>
            <person name="Kristiansson E."/>
            <person name="Moore E."/>
        </authorList>
    </citation>
    <scope>NUCLEOTIDE SEQUENCE [LARGE SCALE GENOMIC DNA]</scope>
    <source>
        <strain evidence="9 10">CCUG 57757A</strain>
    </source>
</reference>
<proteinExistence type="predicted"/>
<dbReference type="EMBL" id="LZMS01000117">
    <property type="protein sequence ID" value="OBX59187.1"/>
    <property type="molecule type" value="Genomic_DNA"/>
</dbReference>
<dbReference type="PANTHER" id="PTHR20858:SF17">
    <property type="entry name" value="HYDROXYMETHYLPYRIMIDINE_PHOSPHOMETHYLPYRIMIDINE KINASE THI20-RELATED"/>
    <property type="match status" value="1"/>
</dbReference>
<comment type="pathway">
    <text evidence="1">Cofactor biosynthesis; thiamine diphosphate biosynthesis.</text>
</comment>
<feature type="region of interest" description="Disordered" evidence="7">
    <location>
        <begin position="1"/>
        <end position="23"/>
    </location>
</feature>
<feature type="domain" description="Pyridoxamine kinase/Phosphomethylpyrimidine kinase" evidence="8">
    <location>
        <begin position="23"/>
        <end position="270"/>
    </location>
</feature>
<evidence type="ECO:0000256" key="7">
    <source>
        <dbReference type="SAM" id="MobiDB-lite"/>
    </source>
</evidence>
<dbReference type="GO" id="GO:0008902">
    <property type="term" value="F:hydroxymethylpyrimidine kinase activity"/>
    <property type="evidence" value="ECO:0007669"/>
    <property type="project" value="UniProtKB-EC"/>
</dbReference>